<proteinExistence type="predicted"/>
<keyword evidence="2" id="KW-0808">Transferase</keyword>
<evidence type="ECO:0000313" key="3">
    <source>
        <dbReference type="Proteomes" id="UP000031366"/>
    </source>
</evidence>
<dbReference type="Proteomes" id="UP000031366">
    <property type="component" value="Unassembled WGS sequence"/>
</dbReference>
<reference evidence="2 3" key="1">
    <citation type="journal article" date="2015" name="Infect. Genet. Evol.">
        <title>Genomic sequences of six botulinum neurotoxin-producing strains representing three clostridial species illustrate the mobility and diversity of botulinum neurotoxin genes.</title>
        <authorList>
            <person name="Smith T.J."/>
            <person name="Hill K.K."/>
            <person name="Xie G."/>
            <person name="Foley B.T."/>
            <person name="Williamson C.H."/>
            <person name="Foster J.T."/>
            <person name="Johnson S.L."/>
            <person name="Chertkov O."/>
            <person name="Teshima H."/>
            <person name="Gibbons H.S."/>
            <person name="Johnsky L.A."/>
            <person name="Karavis M.A."/>
            <person name="Smith L.A."/>
        </authorList>
    </citation>
    <scope>NUCLEOTIDE SEQUENCE [LARGE SCALE GENOMIC DNA]</scope>
    <source>
        <strain evidence="2 3">CDC 2741</strain>
    </source>
</reference>
<feature type="domain" description="N-acetyltransferase" evidence="1">
    <location>
        <begin position="3"/>
        <end position="167"/>
    </location>
</feature>
<dbReference type="Gene3D" id="3.40.630.30">
    <property type="match status" value="1"/>
</dbReference>
<sequence>MNYQFRLANKSDLNNITKIFSNAIQDMEEKGIDQWDSIYPNSDIIRDDIENKQMYVLICNNRLVSAIVINEQQDPEYQAINWTQREGNVCIIHRMCVDPTVQGKGFGKKTVSFAEAKVLENNYSIIRLDAFSKNPFAIHLYETLNYKCVGEVQFRKGKFYCYEKILHK</sequence>
<dbReference type="Pfam" id="PF00583">
    <property type="entry name" value="Acetyltransf_1"/>
    <property type="match status" value="1"/>
</dbReference>
<dbReference type="CDD" id="cd04301">
    <property type="entry name" value="NAT_SF"/>
    <property type="match status" value="1"/>
</dbReference>
<name>A0A0C1R2B4_9CLOT</name>
<dbReference type="InterPro" id="IPR016181">
    <property type="entry name" value="Acyl_CoA_acyltransferase"/>
</dbReference>
<protein>
    <submittedName>
        <fullName evidence="2">Acetyltransferase domain protein</fullName>
    </submittedName>
</protein>
<dbReference type="PROSITE" id="PS51186">
    <property type="entry name" value="GNAT"/>
    <property type="match status" value="1"/>
</dbReference>
<gene>
    <name evidence="2" type="ORF">U732_642</name>
</gene>
<dbReference type="GO" id="GO:0016747">
    <property type="term" value="F:acyltransferase activity, transferring groups other than amino-acyl groups"/>
    <property type="evidence" value="ECO:0007669"/>
    <property type="project" value="InterPro"/>
</dbReference>
<dbReference type="OrthoDB" id="9796381at2"/>
<dbReference type="InterPro" id="IPR000182">
    <property type="entry name" value="GNAT_dom"/>
</dbReference>
<evidence type="ECO:0000259" key="1">
    <source>
        <dbReference type="PROSITE" id="PS51186"/>
    </source>
</evidence>
<dbReference type="STRING" id="29341.RSJ17_06010"/>
<dbReference type="EMBL" id="AYSO01000020">
    <property type="protein sequence ID" value="KIE44596.1"/>
    <property type="molecule type" value="Genomic_DNA"/>
</dbReference>
<evidence type="ECO:0000313" key="2">
    <source>
        <dbReference type="EMBL" id="KIE44596.1"/>
    </source>
</evidence>
<dbReference type="SUPFAM" id="SSF55729">
    <property type="entry name" value="Acyl-CoA N-acyltransferases (Nat)"/>
    <property type="match status" value="1"/>
</dbReference>
<dbReference type="AlphaFoldDB" id="A0A0C1R2B4"/>
<comment type="caution">
    <text evidence="2">The sequence shown here is derived from an EMBL/GenBank/DDBJ whole genome shotgun (WGS) entry which is preliminary data.</text>
</comment>
<dbReference type="RefSeq" id="WP_039636628.1">
    <property type="nucleotide sequence ID" value="NZ_AYSO01000020.1"/>
</dbReference>
<accession>A0A0C1R2B4</accession>
<keyword evidence="3" id="KW-1185">Reference proteome</keyword>
<organism evidence="2 3">
    <name type="scientific">Clostridium argentinense CDC 2741</name>
    <dbReference type="NCBI Taxonomy" id="1418104"/>
    <lineage>
        <taxon>Bacteria</taxon>
        <taxon>Bacillati</taxon>
        <taxon>Bacillota</taxon>
        <taxon>Clostridia</taxon>
        <taxon>Eubacteriales</taxon>
        <taxon>Clostridiaceae</taxon>
        <taxon>Clostridium</taxon>
    </lineage>
</organism>